<evidence type="ECO:0000313" key="3">
    <source>
        <dbReference type="Proteomes" id="UP001597227"/>
    </source>
</evidence>
<protein>
    <recommendedName>
        <fullName evidence="4">Acyltransferase 3 domain-containing protein</fullName>
    </recommendedName>
</protein>
<evidence type="ECO:0008006" key="4">
    <source>
        <dbReference type="Google" id="ProtNLM"/>
    </source>
</evidence>
<dbReference type="EMBL" id="JBHUEK010000025">
    <property type="protein sequence ID" value="MFD1780143.1"/>
    <property type="molecule type" value="Genomic_DNA"/>
</dbReference>
<proteinExistence type="predicted"/>
<keyword evidence="1" id="KW-0812">Transmembrane</keyword>
<reference evidence="3" key="1">
    <citation type="journal article" date="2019" name="Int. J. Syst. Evol. Microbiol.">
        <title>The Global Catalogue of Microorganisms (GCM) 10K type strain sequencing project: providing services to taxonomists for standard genome sequencing and annotation.</title>
        <authorList>
            <consortium name="The Broad Institute Genomics Platform"/>
            <consortium name="The Broad Institute Genome Sequencing Center for Infectious Disease"/>
            <person name="Wu L."/>
            <person name="Ma J."/>
        </authorList>
    </citation>
    <scope>NUCLEOTIDE SEQUENCE [LARGE SCALE GENOMIC DNA]</scope>
    <source>
        <strain evidence="3">CCUG 15531</strain>
    </source>
</reference>
<gene>
    <name evidence="2" type="ORF">ACFSFW_15865</name>
</gene>
<dbReference type="PANTHER" id="PTHR37312:SF1">
    <property type="entry name" value="MEMBRANE-BOUND ACYLTRANSFERASE YKRP-RELATED"/>
    <property type="match status" value="1"/>
</dbReference>
<evidence type="ECO:0000313" key="2">
    <source>
        <dbReference type="EMBL" id="MFD1780143.1"/>
    </source>
</evidence>
<keyword evidence="3" id="KW-1185">Reference proteome</keyword>
<feature type="transmembrane region" description="Helical" evidence="1">
    <location>
        <begin position="58"/>
        <end position="79"/>
    </location>
</feature>
<sequence length="124" mass="14626">MRKEHFSKFLRPKIRIVAGMIFVGMFIGYFFFFPQEAKGWLLASYSYEKLGVELGQAWFMRLLMYALMTLATFSFMAIVPRRKMFVTHLGARTLYVYLLHGSIVQLFKLSPLYDYVEESGNYFV</sequence>
<dbReference type="InterPro" id="IPR052734">
    <property type="entry name" value="Nod_factor_acetyltransferase"/>
</dbReference>
<organism evidence="2 3">
    <name type="scientific">Fredinandcohnia salidurans</name>
    <dbReference type="NCBI Taxonomy" id="2595041"/>
    <lineage>
        <taxon>Bacteria</taxon>
        <taxon>Bacillati</taxon>
        <taxon>Bacillota</taxon>
        <taxon>Bacilli</taxon>
        <taxon>Bacillales</taxon>
        <taxon>Bacillaceae</taxon>
        <taxon>Fredinandcohnia</taxon>
    </lineage>
</organism>
<feature type="transmembrane region" description="Helical" evidence="1">
    <location>
        <begin position="12"/>
        <end position="32"/>
    </location>
</feature>
<name>A0ABW4MRF7_9BACI</name>
<dbReference type="RefSeq" id="WP_388039694.1">
    <property type="nucleotide sequence ID" value="NZ_JBHUEK010000025.1"/>
</dbReference>
<keyword evidence="1" id="KW-0472">Membrane</keyword>
<dbReference type="Proteomes" id="UP001597227">
    <property type="component" value="Unassembled WGS sequence"/>
</dbReference>
<comment type="caution">
    <text evidence="2">The sequence shown here is derived from an EMBL/GenBank/DDBJ whole genome shotgun (WGS) entry which is preliminary data.</text>
</comment>
<keyword evidence="1" id="KW-1133">Transmembrane helix</keyword>
<evidence type="ECO:0000256" key="1">
    <source>
        <dbReference type="SAM" id="Phobius"/>
    </source>
</evidence>
<accession>A0ABW4MRF7</accession>
<dbReference type="PANTHER" id="PTHR37312">
    <property type="entry name" value="MEMBRANE-BOUND ACYLTRANSFERASE YKRP-RELATED"/>
    <property type="match status" value="1"/>
</dbReference>